<reference evidence="7" key="1">
    <citation type="submission" date="2021-06" db="EMBL/GenBank/DDBJ databases">
        <title>44 bacteria genomes isolated from Dapeng, Shenzhen.</title>
        <authorList>
            <person name="Zheng W."/>
            <person name="Yu S."/>
            <person name="Huang Y."/>
        </authorList>
    </citation>
    <scope>NUCLEOTIDE SEQUENCE</scope>
    <source>
        <strain evidence="7">DP5N28-2</strain>
    </source>
</reference>
<feature type="domain" description="Glycosyltransferase 2-like" evidence="6">
    <location>
        <begin position="8"/>
        <end position="117"/>
    </location>
</feature>
<sequence length="232" mass="26471">MAYNTLISIVIPVFNEEEYIADCLRHLMAYGKGAEIIVVDGGSEDSTVAIAQEFPVKIFSSEKGRAVQLNLGARKATRDILYFLHADTHPPETFVEDIYSSLLQGHVGGCFKVRYTDGPWLMTLNSYLSKFKMSWSGGGDQSLFMFAHTFEELGGFDDTLQIMEDFDLVDRLQKMGTFDVVPNEIVASSRKYHENSYVKVQLANVLVFQMYRLGYSQEMLKNTYHRMIDRLR</sequence>
<dbReference type="InterPro" id="IPR001173">
    <property type="entry name" value="Glyco_trans_2-like"/>
</dbReference>
<protein>
    <submittedName>
        <fullName evidence="7">TIGR04283 family arsenosugar biosynthesis glycosyltransferase</fullName>
    </submittedName>
</protein>
<evidence type="ECO:0000259" key="6">
    <source>
        <dbReference type="Pfam" id="PF00535"/>
    </source>
</evidence>
<keyword evidence="3" id="KW-0328">Glycosyltransferase</keyword>
<dbReference type="Pfam" id="PF00535">
    <property type="entry name" value="Glycos_transf_2"/>
    <property type="match status" value="1"/>
</dbReference>
<evidence type="ECO:0000256" key="5">
    <source>
        <dbReference type="ARBA" id="ARBA00023136"/>
    </source>
</evidence>
<keyword evidence="5" id="KW-0472">Membrane</keyword>
<dbReference type="CDD" id="cd02522">
    <property type="entry name" value="GT_2_like_a"/>
    <property type="match status" value="1"/>
</dbReference>
<dbReference type="PANTHER" id="PTHR43646">
    <property type="entry name" value="GLYCOSYLTRANSFERASE"/>
    <property type="match status" value="1"/>
</dbReference>
<name>A0A953HTB1_9BACT</name>
<evidence type="ECO:0000256" key="4">
    <source>
        <dbReference type="ARBA" id="ARBA00022679"/>
    </source>
</evidence>
<dbReference type="Gene3D" id="3.90.550.10">
    <property type="entry name" value="Spore Coat Polysaccharide Biosynthesis Protein SpsA, Chain A"/>
    <property type="match status" value="1"/>
</dbReference>
<evidence type="ECO:0000256" key="3">
    <source>
        <dbReference type="ARBA" id="ARBA00022676"/>
    </source>
</evidence>
<comment type="caution">
    <text evidence="7">The sequence shown here is derived from an EMBL/GenBank/DDBJ whole genome shotgun (WGS) entry which is preliminary data.</text>
</comment>
<dbReference type="SUPFAM" id="SSF53448">
    <property type="entry name" value="Nucleotide-diphospho-sugar transferases"/>
    <property type="match status" value="1"/>
</dbReference>
<evidence type="ECO:0000256" key="1">
    <source>
        <dbReference type="ARBA" id="ARBA00004236"/>
    </source>
</evidence>
<dbReference type="InterPro" id="IPR029044">
    <property type="entry name" value="Nucleotide-diphossugar_trans"/>
</dbReference>
<keyword evidence="2" id="KW-1003">Cell membrane</keyword>
<proteinExistence type="predicted"/>
<organism evidence="7 8">
    <name type="scientific">Membranihabitans marinus</name>
    <dbReference type="NCBI Taxonomy" id="1227546"/>
    <lineage>
        <taxon>Bacteria</taxon>
        <taxon>Pseudomonadati</taxon>
        <taxon>Bacteroidota</taxon>
        <taxon>Saprospiria</taxon>
        <taxon>Saprospirales</taxon>
        <taxon>Saprospiraceae</taxon>
        <taxon>Membranihabitans</taxon>
    </lineage>
</organism>
<dbReference type="AlphaFoldDB" id="A0A953HTB1"/>
<dbReference type="InterPro" id="IPR026461">
    <property type="entry name" value="Trfase_2_rSAM/seldom_assoc"/>
</dbReference>
<dbReference type="RefSeq" id="WP_222579032.1">
    <property type="nucleotide sequence ID" value="NZ_JAHVHU010000005.1"/>
</dbReference>
<evidence type="ECO:0000313" key="7">
    <source>
        <dbReference type="EMBL" id="MBY5957513.1"/>
    </source>
</evidence>
<dbReference type="PANTHER" id="PTHR43646:SF2">
    <property type="entry name" value="GLYCOSYLTRANSFERASE 2-LIKE DOMAIN-CONTAINING PROTEIN"/>
    <property type="match status" value="1"/>
</dbReference>
<keyword evidence="8" id="KW-1185">Reference proteome</keyword>
<dbReference type="Proteomes" id="UP000753961">
    <property type="component" value="Unassembled WGS sequence"/>
</dbReference>
<dbReference type="EMBL" id="JAHVHU010000005">
    <property type="protein sequence ID" value="MBY5957513.1"/>
    <property type="molecule type" value="Genomic_DNA"/>
</dbReference>
<evidence type="ECO:0000313" key="8">
    <source>
        <dbReference type="Proteomes" id="UP000753961"/>
    </source>
</evidence>
<evidence type="ECO:0000256" key="2">
    <source>
        <dbReference type="ARBA" id="ARBA00022475"/>
    </source>
</evidence>
<dbReference type="GO" id="GO:0005886">
    <property type="term" value="C:plasma membrane"/>
    <property type="evidence" value="ECO:0007669"/>
    <property type="project" value="UniProtKB-SubCell"/>
</dbReference>
<gene>
    <name evidence="7" type="ORF">KUV50_05150</name>
</gene>
<dbReference type="GO" id="GO:0016757">
    <property type="term" value="F:glycosyltransferase activity"/>
    <property type="evidence" value="ECO:0007669"/>
    <property type="project" value="UniProtKB-KW"/>
</dbReference>
<accession>A0A953HTB1</accession>
<comment type="subcellular location">
    <subcellularLocation>
        <location evidence="1">Cell membrane</location>
    </subcellularLocation>
</comment>
<keyword evidence="4" id="KW-0808">Transferase</keyword>
<dbReference type="NCBIfam" id="TIGR04283">
    <property type="entry name" value="glyco_like_mftF"/>
    <property type="match status" value="1"/>
</dbReference>